<evidence type="ECO:0000313" key="2">
    <source>
        <dbReference type="Proteomes" id="UP000580250"/>
    </source>
</evidence>
<proteinExistence type="predicted"/>
<organism evidence="1 2">
    <name type="scientific">Meloidogyne enterolobii</name>
    <name type="common">Root-knot nematode worm</name>
    <name type="synonym">Meloidogyne mayaguensis</name>
    <dbReference type="NCBI Taxonomy" id="390850"/>
    <lineage>
        <taxon>Eukaryota</taxon>
        <taxon>Metazoa</taxon>
        <taxon>Ecdysozoa</taxon>
        <taxon>Nematoda</taxon>
        <taxon>Chromadorea</taxon>
        <taxon>Rhabditida</taxon>
        <taxon>Tylenchina</taxon>
        <taxon>Tylenchomorpha</taxon>
        <taxon>Tylenchoidea</taxon>
        <taxon>Meloidogynidae</taxon>
        <taxon>Meloidogyninae</taxon>
        <taxon>Meloidogyne</taxon>
    </lineage>
</organism>
<name>A0A6V7X357_MELEN</name>
<dbReference type="EMBL" id="CAJEWN010001056">
    <property type="protein sequence ID" value="CAD2193770.1"/>
    <property type="molecule type" value="Genomic_DNA"/>
</dbReference>
<accession>A0A6V7X357</accession>
<comment type="caution">
    <text evidence="1">The sequence shown here is derived from an EMBL/GenBank/DDBJ whole genome shotgun (WGS) entry which is preliminary data.</text>
</comment>
<protein>
    <submittedName>
        <fullName evidence="1">Uncharacterized protein</fullName>
    </submittedName>
</protein>
<sequence length="144" mass="16932">MPPKRNRSAVLREWIAKIDGNSVYTTDGKKKLAFNNNKFTLFLAQNIENITENNKLSEKSKKLICLWKILEILLIIVNNTDLTIKKALKIDELEFNEKKNYLEQLIEQDLKGQPILLTINDMVLNNKEFEKKLRSFFAYKTKQK</sequence>
<reference evidence="1 2" key="1">
    <citation type="submission" date="2020-08" db="EMBL/GenBank/DDBJ databases">
        <authorList>
            <person name="Koutsovoulos G."/>
            <person name="Danchin GJ E."/>
        </authorList>
    </citation>
    <scope>NUCLEOTIDE SEQUENCE [LARGE SCALE GENOMIC DNA]</scope>
</reference>
<dbReference type="AlphaFoldDB" id="A0A6V7X357"/>
<gene>
    <name evidence="1" type="ORF">MENT_LOCUS46738</name>
</gene>
<dbReference type="Proteomes" id="UP000580250">
    <property type="component" value="Unassembled WGS sequence"/>
</dbReference>
<evidence type="ECO:0000313" key="1">
    <source>
        <dbReference type="EMBL" id="CAD2193770.1"/>
    </source>
</evidence>